<feature type="binding site" evidence="12">
    <location>
        <position position="30"/>
    </location>
    <ligand>
        <name>UDP-N-acetyl-alpha-D-muramoyl-L-alanyl-D-glutamate</name>
        <dbReference type="ChEBI" id="CHEBI:83900"/>
    </ligand>
</feature>
<dbReference type="PANTHER" id="PTHR23135">
    <property type="entry name" value="MUR LIGASE FAMILY MEMBER"/>
    <property type="match status" value="1"/>
</dbReference>
<evidence type="ECO:0000256" key="2">
    <source>
        <dbReference type="ARBA" id="ARBA00005898"/>
    </source>
</evidence>
<feature type="modified residue" description="N6-carboxylysine" evidence="12">
    <location>
        <position position="220"/>
    </location>
</feature>
<comment type="cofactor">
    <cofactor evidence="12">
        <name>Mg(2+)</name>
        <dbReference type="ChEBI" id="CHEBI:18420"/>
    </cofactor>
</comment>
<keyword evidence="4 12" id="KW-0436">Ligase</keyword>
<evidence type="ECO:0000256" key="9">
    <source>
        <dbReference type="ARBA" id="ARBA00022984"/>
    </source>
</evidence>
<feature type="binding site" evidence="12">
    <location>
        <position position="180"/>
    </location>
    <ligand>
        <name>UDP-N-acetyl-alpha-D-muramoyl-L-alanyl-D-glutamate</name>
        <dbReference type="ChEBI" id="CHEBI:83900"/>
    </ligand>
</feature>
<feature type="binding site" evidence="12">
    <location>
        <begin position="405"/>
        <end position="408"/>
    </location>
    <ligand>
        <name>meso-2,6-diaminopimelate</name>
        <dbReference type="ChEBI" id="CHEBI:57791"/>
    </ligand>
</feature>
<protein>
    <recommendedName>
        <fullName evidence="12">UDP-N-acetylmuramoyl-L-alanyl-D-glutamate--2,6-diaminopimelate ligase</fullName>
        <ecNumber evidence="12">6.3.2.13</ecNumber>
    </recommendedName>
    <alternativeName>
        <fullName evidence="12">Meso-A2pm-adding enzyme</fullName>
    </alternativeName>
    <alternativeName>
        <fullName evidence="12">Meso-diaminopimelate-adding enzyme</fullName>
    </alternativeName>
    <alternativeName>
        <fullName evidence="12">UDP-MurNAc-L-Ala-D-Glu:meso-diaminopimelate ligase</fullName>
    </alternativeName>
    <alternativeName>
        <fullName evidence="12">UDP-MurNAc-tripeptide synthetase</fullName>
    </alternativeName>
    <alternativeName>
        <fullName evidence="12">UDP-N-acetylmuramyl-tripeptide synthetase</fullName>
    </alternativeName>
</protein>
<dbReference type="RefSeq" id="WP_284132784.1">
    <property type="nucleotide sequence ID" value="NZ_JASKYM010000004.1"/>
</dbReference>
<feature type="binding site" evidence="12">
    <location>
        <begin position="153"/>
        <end position="154"/>
    </location>
    <ligand>
        <name>UDP-N-acetyl-alpha-D-muramoyl-L-alanyl-D-glutamate</name>
        <dbReference type="ChEBI" id="CHEBI:83900"/>
    </ligand>
</feature>
<dbReference type="InterPro" id="IPR005761">
    <property type="entry name" value="UDP-N-AcMur-Glu-dNH2Pim_ligase"/>
</dbReference>
<dbReference type="GO" id="GO:0008765">
    <property type="term" value="F:UDP-N-acetylmuramoylalanyl-D-glutamate-2,6-diaminopimelate ligase activity"/>
    <property type="evidence" value="ECO:0007669"/>
    <property type="project" value="UniProtKB-EC"/>
</dbReference>
<dbReference type="NCBIfam" id="NF001124">
    <property type="entry name" value="PRK00139.1-2"/>
    <property type="match status" value="1"/>
</dbReference>
<dbReference type="InterPro" id="IPR036565">
    <property type="entry name" value="Mur-like_cat_sf"/>
</dbReference>
<comment type="caution">
    <text evidence="17">The sequence shown here is derived from an EMBL/GenBank/DDBJ whole genome shotgun (WGS) entry which is preliminary data.</text>
</comment>
<gene>
    <name evidence="12" type="primary">murE</name>
    <name evidence="17" type="ORF">QOZ84_09810</name>
</gene>
<evidence type="ECO:0000256" key="12">
    <source>
        <dbReference type="HAMAP-Rule" id="MF_00208"/>
    </source>
</evidence>
<comment type="catalytic activity">
    <reaction evidence="12">
        <text>UDP-N-acetyl-alpha-D-muramoyl-L-alanyl-D-glutamate + meso-2,6-diaminopimelate + ATP = UDP-N-acetyl-alpha-D-muramoyl-L-alanyl-gamma-D-glutamyl-meso-2,6-diaminopimelate + ADP + phosphate + H(+)</text>
        <dbReference type="Rhea" id="RHEA:23676"/>
        <dbReference type="ChEBI" id="CHEBI:15378"/>
        <dbReference type="ChEBI" id="CHEBI:30616"/>
        <dbReference type="ChEBI" id="CHEBI:43474"/>
        <dbReference type="ChEBI" id="CHEBI:57791"/>
        <dbReference type="ChEBI" id="CHEBI:83900"/>
        <dbReference type="ChEBI" id="CHEBI:83905"/>
        <dbReference type="ChEBI" id="CHEBI:456216"/>
        <dbReference type="EC" id="6.3.2.13"/>
    </reaction>
</comment>
<keyword evidence="7 12" id="KW-0067">ATP-binding</keyword>
<evidence type="ECO:0000256" key="8">
    <source>
        <dbReference type="ARBA" id="ARBA00022960"/>
    </source>
</evidence>
<dbReference type="Pfam" id="PF01225">
    <property type="entry name" value="Mur_ligase"/>
    <property type="match status" value="1"/>
</dbReference>
<accession>A0ABT7EEE0</accession>
<feature type="binding site" evidence="12">
    <location>
        <position position="461"/>
    </location>
    <ligand>
        <name>meso-2,6-diaminopimelate</name>
        <dbReference type="ChEBI" id="CHEBI:57791"/>
    </ligand>
</feature>
<dbReference type="Gene3D" id="3.90.190.20">
    <property type="entry name" value="Mur ligase, C-terminal domain"/>
    <property type="match status" value="1"/>
</dbReference>
<name>A0ABT7EEE0_9FIRM</name>
<evidence type="ECO:0000256" key="13">
    <source>
        <dbReference type="RuleBase" id="RU004135"/>
    </source>
</evidence>
<dbReference type="NCBIfam" id="NF001126">
    <property type="entry name" value="PRK00139.1-4"/>
    <property type="match status" value="1"/>
</dbReference>
<dbReference type="PANTHER" id="PTHR23135:SF4">
    <property type="entry name" value="UDP-N-ACETYLMURAMOYL-L-ALANYL-D-GLUTAMATE--2,6-DIAMINOPIMELATE LIGASE MURE HOMOLOG, CHLOROPLASTIC"/>
    <property type="match status" value="1"/>
</dbReference>
<evidence type="ECO:0000256" key="7">
    <source>
        <dbReference type="ARBA" id="ARBA00022840"/>
    </source>
</evidence>
<dbReference type="Proteomes" id="UP001301012">
    <property type="component" value="Unassembled WGS sequence"/>
</dbReference>
<dbReference type="EMBL" id="JASKYM010000004">
    <property type="protein sequence ID" value="MDK2563845.1"/>
    <property type="molecule type" value="Genomic_DNA"/>
</dbReference>
<keyword evidence="11 12" id="KW-0961">Cell wall biogenesis/degradation</keyword>
<evidence type="ECO:0000256" key="4">
    <source>
        <dbReference type="ARBA" id="ARBA00022598"/>
    </source>
</evidence>
<dbReference type="Pfam" id="PF02875">
    <property type="entry name" value="Mur_ligase_C"/>
    <property type="match status" value="1"/>
</dbReference>
<keyword evidence="9 12" id="KW-0573">Peptidoglycan synthesis</keyword>
<dbReference type="InterPro" id="IPR013221">
    <property type="entry name" value="Mur_ligase_cen"/>
</dbReference>
<keyword evidence="10 12" id="KW-0131">Cell cycle</keyword>
<comment type="PTM">
    <text evidence="12">Carboxylation is probably crucial for Mg(2+) binding and, consequently, for the gamma-phosphate positioning of ATP.</text>
</comment>
<dbReference type="SUPFAM" id="SSF53244">
    <property type="entry name" value="MurD-like peptide ligases, peptide-binding domain"/>
    <property type="match status" value="1"/>
</dbReference>
<proteinExistence type="inferred from homology"/>
<comment type="similarity">
    <text evidence="2 12">Belongs to the MurCDEF family. MurE subfamily.</text>
</comment>
<comment type="subcellular location">
    <subcellularLocation>
        <location evidence="12 13">Cytoplasm</location>
    </subcellularLocation>
</comment>
<evidence type="ECO:0000259" key="16">
    <source>
        <dbReference type="Pfam" id="PF08245"/>
    </source>
</evidence>
<reference evidence="17 18" key="1">
    <citation type="submission" date="2023-05" db="EMBL/GenBank/DDBJ databases">
        <title>Rombocin, a short stable natural nisin variant, displays selective antimicrobial activity against Listeria monocytogenes and employs dual mode of action to kill target bacterial strains.</title>
        <authorList>
            <person name="Wambui J."/>
            <person name="Stephan R."/>
            <person name="Kuipers O.P."/>
        </authorList>
    </citation>
    <scope>NUCLEOTIDE SEQUENCE [LARGE SCALE GENOMIC DNA]</scope>
    <source>
        <strain evidence="17 18">RC002</strain>
    </source>
</reference>
<dbReference type="NCBIfam" id="TIGR01085">
    <property type="entry name" value="murE"/>
    <property type="match status" value="1"/>
</dbReference>
<organism evidence="17 18">
    <name type="scientific">Romboutsia sedimentorum</name>
    <dbReference type="NCBI Taxonomy" id="1368474"/>
    <lineage>
        <taxon>Bacteria</taxon>
        <taxon>Bacillati</taxon>
        <taxon>Bacillota</taxon>
        <taxon>Clostridia</taxon>
        <taxon>Peptostreptococcales</taxon>
        <taxon>Peptostreptococcaceae</taxon>
        <taxon>Romboutsia</taxon>
    </lineage>
</organism>
<feature type="binding site" evidence="12">
    <location>
        <position position="188"/>
    </location>
    <ligand>
        <name>UDP-N-acetyl-alpha-D-muramoyl-L-alanyl-D-glutamate</name>
        <dbReference type="ChEBI" id="CHEBI:83900"/>
    </ligand>
</feature>
<feature type="binding site" evidence="12">
    <location>
        <position position="381"/>
    </location>
    <ligand>
        <name>meso-2,6-diaminopimelate</name>
        <dbReference type="ChEBI" id="CHEBI:57791"/>
    </ligand>
</feature>
<keyword evidence="18" id="KW-1185">Reference proteome</keyword>
<dbReference type="InterPro" id="IPR018109">
    <property type="entry name" value="Folylpolyglutamate_synth_CS"/>
</dbReference>
<dbReference type="InterPro" id="IPR004101">
    <property type="entry name" value="Mur_ligase_C"/>
</dbReference>
<keyword evidence="12" id="KW-0460">Magnesium</keyword>
<dbReference type="HAMAP" id="MF_00208">
    <property type="entry name" value="MurE"/>
    <property type="match status" value="1"/>
</dbReference>
<comment type="pathway">
    <text evidence="1 12 13">Cell wall biogenesis; peptidoglycan biosynthesis.</text>
</comment>
<keyword evidence="3 12" id="KW-0963">Cytoplasm</keyword>
<keyword evidence="5 12" id="KW-0132">Cell division</keyword>
<dbReference type="SUPFAM" id="SSF63418">
    <property type="entry name" value="MurE/MurF N-terminal domain"/>
    <property type="match status" value="1"/>
</dbReference>
<feature type="domain" description="Mur ligase central" evidence="16">
    <location>
        <begin position="110"/>
        <end position="309"/>
    </location>
</feature>
<comment type="function">
    <text evidence="12">Catalyzes the addition of meso-diaminopimelic acid to the nucleotide precursor UDP-N-acetylmuramoyl-L-alanyl-D-glutamate (UMAG) in the biosynthesis of bacterial cell-wall peptidoglycan.</text>
</comment>
<comment type="caution">
    <text evidence="12">Lacks conserved residue(s) required for the propagation of feature annotation.</text>
</comment>
<dbReference type="Gene3D" id="3.40.1390.10">
    <property type="entry name" value="MurE/MurF, N-terminal domain"/>
    <property type="match status" value="1"/>
</dbReference>
<feature type="domain" description="Mur ligase C-terminal" evidence="15">
    <location>
        <begin position="332"/>
        <end position="459"/>
    </location>
</feature>
<keyword evidence="6 12" id="KW-0547">Nucleotide-binding</keyword>
<feature type="short sequence motif" description="Meso-diaminopimelate recognition motif" evidence="12">
    <location>
        <begin position="405"/>
        <end position="408"/>
    </location>
</feature>
<dbReference type="InterPro" id="IPR000713">
    <property type="entry name" value="Mur_ligase_N"/>
</dbReference>
<feature type="binding site" evidence="12">
    <location>
        <position position="152"/>
    </location>
    <ligand>
        <name>UDP-N-acetyl-alpha-D-muramoyl-L-alanyl-D-glutamate</name>
        <dbReference type="ChEBI" id="CHEBI:83900"/>
    </ligand>
</feature>
<evidence type="ECO:0000259" key="14">
    <source>
        <dbReference type="Pfam" id="PF01225"/>
    </source>
</evidence>
<dbReference type="PROSITE" id="PS01011">
    <property type="entry name" value="FOLYLPOLYGLU_SYNT_1"/>
    <property type="match status" value="1"/>
</dbReference>
<feature type="binding site" evidence="12">
    <location>
        <position position="457"/>
    </location>
    <ligand>
        <name>meso-2,6-diaminopimelate</name>
        <dbReference type="ChEBI" id="CHEBI:57791"/>
    </ligand>
</feature>
<evidence type="ECO:0000313" key="17">
    <source>
        <dbReference type="EMBL" id="MDK2563845.1"/>
    </source>
</evidence>
<dbReference type="SUPFAM" id="SSF53623">
    <property type="entry name" value="MurD-like peptide ligases, catalytic domain"/>
    <property type="match status" value="1"/>
</dbReference>
<keyword evidence="8 12" id="KW-0133">Cell shape</keyword>
<feature type="domain" description="Mur ligase N-terminal catalytic" evidence="14">
    <location>
        <begin position="23"/>
        <end position="98"/>
    </location>
</feature>
<evidence type="ECO:0000256" key="10">
    <source>
        <dbReference type="ARBA" id="ARBA00023306"/>
    </source>
</evidence>
<evidence type="ECO:0000313" key="18">
    <source>
        <dbReference type="Proteomes" id="UP001301012"/>
    </source>
</evidence>
<dbReference type="InterPro" id="IPR036615">
    <property type="entry name" value="Mur_ligase_C_dom_sf"/>
</dbReference>
<dbReference type="InterPro" id="IPR035911">
    <property type="entry name" value="MurE/MurF_N"/>
</dbReference>
<dbReference type="Pfam" id="PF08245">
    <property type="entry name" value="Mur_ligase_M"/>
    <property type="match status" value="1"/>
</dbReference>
<feature type="binding site" evidence="12">
    <location>
        <begin position="112"/>
        <end position="118"/>
    </location>
    <ligand>
        <name>ATP</name>
        <dbReference type="ChEBI" id="CHEBI:30616"/>
    </ligand>
</feature>
<evidence type="ECO:0000256" key="3">
    <source>
        <dbReference type="ARBA" id="ARBA00022490"/>
    </source>
</evidence>
<dbReference type="EC" id="6.3.2.13" evidence="12"/>
<dbReference type="Gene3D" id="3.40.1190.10">
    <property type="entry name" value="Mur-like, catalytic domain"/>
    <property type="match status" value="1"/>
</dbReference>
<evidence type="ECO:0000256" key="5">
    <source>
        <dbReference type="ARBA" id="ARBA00022618"/>
    </source>
</evidence>
<evidence type="ECO:0000256" key="6">
    <source>
        <dbReference type="ARBA" id="ARBA00022741"/>
    </source>
</evidence>
<evidence type="ECO:0000256" key="11">
    <source>
        <dbReference type="ARBA" id="ARBA00023316"/>
    </source>
</evidence>
<evidence type="ECO:0000259" key="15">
    <source>
        <dbReference type="Pfam" id="PF02875"/>
    </source>
</evidence>
<sequence>MKLDKLIEKLDILEINGNRDIDISSIHYDSKSITTDSLFIAIKGYSSDGHKYIENAIKKGAKAFLIEDDVNIDNKEEYTFIKVEDTRNAMTIIASNFYNNPTNKLEVLGVTGTNGKTSIITFLKQILSEKYKIGSIGTINIDDGKKQIMSKNTTPESIDLQKYFSKMLENECEFCTMEVSSHSLYLDRVENVNFSIGMFTNLTEDHLDFHKDLDDYRKAKEKLFYKTSKANIINIDDVHGKKILDNIKDLDTPVYTYGINCEADFMASDIKLYANGVYYKLHTPTYSDEIYVSVPGKFTVYNTLAVISASYLLNIEIDIVKEKLKNTIGVRGRFENIPNDRGITIIVDYAHTPDALENVLNTAREFVGGKIITVFGCGGDRDKAKRPIMGKIAQQNSDITIITSDNPRTEIPKLIINDVLKGIEMNKDNYAVIEDRKEAIYKAIEMAEAGDVVMIAGKGHEDYQIVGSTKHHFDDKEIAYEAIQRLK</sequence>
<evidence type="ECO:0000256" key="1">
    <source>
        <dbReference type="ARBA" id="ARBA00004752"/>
    </source>
</evidence>